<organism evidence="11">
    <name type="scientific">Staphylococcus schleiferi</name>
    <dbReference type="NCBI Taxonomy" id="1295"/>
    <lineage>
        <taxon>Bacteria</taxon>
        <taxon>Bacillati</taxon>
        <taxon>Bacillota</taxon>
        <taxon>Bacilli</taxon>
        <taxon>Bacillales</taxon>
        <taxon>Staphylococcaceae</taxon>
        <taxon>Staphylococcus</taxon>
    </lineage>
</organism>
<evidence type="ECO:0000256" key="2">
    <source>
        <dbReference type="ARBA" id="ARBA00023015"/>
    </source>
</evidence>
<dbReference type="InterPro" id="IPR036390">
    <property type="entry name" value="WH_DNA-bd_sf"/>
</dbReference>
<evidence type="ECO:0000256" key="6">
    <source>
        <dbReference type="ARBA" id="ARBA00047188"/>
    </source>
</evidence>
<dbReference type="PANTHER" id="PTHR42756:SF1">
    <property type="entry name" value="TRANSCRIPTIONAL REPRESSOR OF EMRAB OPERON"/>
    <property type="match status" value="1"/>
</dbReference>
<evidence type="ECO:0000256" key="7">
    <source>
        <dbReference type="ARBA" id="ARBA00047207"/>
    </source>
</evidence>
<keyword evidence="4" id="KW-0804">Transcription</keyword>
<reference evidence="11" key="2">
    <citation type="submission" date="2018-06" db="EMBL/GenBank/DDBJ databases">
        <authorList>
            <consortium name="Pathogen Informatics"/>
            <person name="Doyle S."/>
        </authorList>
    </citation>
    <scope>NUCLEOTIDE SEQUENCE [LARGE SCALE GENOMIC DNA]</scope>
    <source>
        <strain evidence="11">NCTC12218</strain>
    </source>
</reference>
<evidence type="ECO:0000313" key="12">
    <source>
        <dbReference type="Proteomes" id="UP000264146"/>
    </source>
</evidence>
<dbReference type="RefSeq" id="WP_016425893.1">
    <property type="nucleotide sequence ID" value="NZ_CABKRV010000002.1"/>
</dbReference>
<evidence type="ECO:0000256" key="1">
    <source>
        <dbReference type="ARBA" id="ARBA00004496"/>
    </source>
</evidence>
<keyword evidence="13" id="KW-1185">Reference proteome</keyword>
<evidence type="ECO:0000256" key="5">
    <source>
        <dbReference type="ARBA" id="ARBA00046337"/>
    </source>
</evidence>
<reference evidence="9 12" key="3">
    <citation type="submission" date="2020-11" db="EMBL/GenBank/DDBJ databases">
        <authorList>
            <consortium name="Pathogen Informatics"/>
        </authorList>
    </citation>
    <scope>NUCLEOTIDE SEQUENCE [LARGE SCALE GENOMIC DNA]</scope>
    <source>
        <strain evidence="9 12">NCTC12218</strain>
    </source>
</reference>
<dbReference type="GO" id="GO:0003700">
    <property type="term" value="F:DNA-binding transcription factor activity"/>
    <property type="evidence" value="ECO:0007669"/>
    <property type="project" value="InterPro"/>
</dbReference>
<dbReference type="GeneID" id="93788939"/>
<reference evidence="10 13" key="1">
    <citation type="submission" date="2018-01" db="EMBL/GenBank/DDBJ databases">
        <title>Complete genome sequence of Staphylococcus Scheliferi isolated from human.</title>
        <authorList>
            <person name="Abouelkhair M.A."/>
            <person name="Bemis D.A."/>
            <person name="Kania S.A."/>
        </authorList>
    </citation>
    <scope>NUCLEOTIDE SEQUENCE [LARGE SCALE GENOMIC DNA]</scope>
    <source>
        <strain evidence="10 13">ATCC 43808</strain>
    </source>
</reference>
<proteinExistence type="inferred from homology"/>
<evidence type="ECO:0000259" key="8">
    <source>
        <dbReference type="PROSITE" id="PS50995"/>
    </source>
</evidence>
<accession>A0A7Z7QMS4</accession>
<dbReference type="GO" id="GO:0003677">
    <property type="term" value="F:DNA binding"/>
    <property type="evidence" value="ECO:0007669"/>
    <property type="project" value="UniProtKB-KW"/>
</dbReference>
<comment type="similarity">
    <text evidence="5">Belongs to the SarZ family.</text>
</comment>
<dbReference type="Proteomes" id="UP000572988">
    <property type="component" value="Unassembled WGS sequence"/>
</dbReference>
<dbReference type="AlphaFoldDB" id="A0A7Z7QMS4"/>
<evidence type="ECO:0000313" key="10">
    <source>
        <dbReference type="EMBL" id="NHA34344.1"/>
    </source>
</evidence>
<gene>
    <name evidence="11" type="primary">mgrA_1</name>
    <name evidence="10" type="ORF">C1O36_07415</name>
    <name evidence="11" type="ORF">NCTC12218_00177</name>
</gene>
<sequence length="147" mass="17194">MSSEEMKLANQLCFSAYNVNRLFGKFYEHQLKPFKLTFSQYLVLLTLWEDNPQNLQSIGRRLDLGSNTLTPLLKRLEATGWIKREKSETDKRHLLVSLTEKGHREQEAIHEAISECIASKFDLDEYLKAKETMDKLEETLKNITKDE</sequence>
<dbReference type="PRINTS" id="PR00598">
    <property type="entry name" value="HTHMARR"/>
</dbReference>
<dbReference type="InterPro" id="IPR000835">
    <property type="entry name" value="HTH_MarR-typ"/>
</dbReference>
<evidence type="ECO:0000313" key="13">
    <source>
        <dbReference type="Proteomes" id="UP000572988"/>
    </source>
</evidence>
<name>A0A7Z7QMS4_STASC</name>
<evidence type="ECO:0000256" key="4">
    <source>
        <dbReference type="ARBA" id="ARBA00023163"/>
    </source>
</evidence>
<dbReference type="InterPro" id="IPR055166">
    <property type="entry name" value="Transc_reg_Sar_Rot_HTH"/>
</dbReference>
<dbReference type="SMART" id="SM00347">
    <property type="entry name" value="HTH_MARR"/>
    <property type="match status" value="1"/>
</dbReference>
<comment type="subcellular location">
    <subcellularLocation>
        <location evidence="1">Cytoplasm</location>
    </subcellularLocation>
</comment>
<keyword evidence="3" id="KW-0238">DNA-binding</keyword>
<dbReference type="GO" id="GO:0005737">
    <property type="term" value="C:cytoplasm"/>
    <property type="evidence" value="ECO:0007669"/>
    <property type="project" value="UniProtKB-SubCell"/>
</dbReference>
<dbReference type="SUPFAM" id="SSF46785">
    <property type="entry name" value="Winged helix' DNA-binding domain"/>
    <property type="match status" value="1"/>
</dbReference>
<dbReference type="PROSITE" id="PS50995">
    <property type="entry name" value="HTH_MARR_2"/>
    <property type="match status" value="1"/>
</dbReference>
<protein>
    <recommendedName>
        <fullName evidence="6">HTH-type transcriptional regulator SarZ</fullName>
    </recommendedName>
    <alternativeName>
        <fullName evidence="7">Staphylococcal accessory regulator Z</fullName>
    </alternativeName>
</protein>
<evidence type="ECO:0000313" key="9">
    <source>
        <dbReference type="EMBL" id="CAD7358596.1"/>
    </source>
</evidence>
<dbReference type="PANTHER" id="PTHR42756">
    <property type="entry name" value="TRANSCRIPTIONAL REGULATOR, MARR"/>
    <property type="match status" value="1"/>
</dbReference>
<dbReference type="Pfam" id="PF22381">
    <property type="entry name" value="Staph_reg_Sar_Rot"/>
    <property type="match status" value="1"/>
</dbReference>
<dbReference type="EMBL" id="LR962863">
    <property type="protein sequence ID" value="CAD7358596.1"/>
    <property type="molecule type" value="Genomic_DNA"/>
</dbReference>
<feature type="domain" description="HTH marR-type" evidence="8">
    <location>
        <begin position="9"/>
        <end position="145"/>
    </location>
</feature>
<dbReference type="EMBL" id="POVK01000022">
    <property type="protein sequence ID" value="NHA34344.1"/>
    <property type="molecule type" value="Genomic_DNA"/>
</dbReference>
<dbReference type="InterPro" id="IPR036388">
    <property type="entry name" value="WH-like_DNA-bd_sf"/>
</dbReference>
<dbReference type="EMBL" id="UHEF01000001">
    <property type="protein sequence ID" value="SUM86163.1"/>
    <property type="molecule type" value="Genomic_DNA"/>
</dbReference>
<keyword evidence="2" id="KW-0805">Transcription regulation</keyword>
<dbReference type="Proteomes" id="UP000264146">
    <property type="component" value="Chromosome"/>
</dbReference>
<evidence type="ECO:0000313" key="11">
    <source>
        <dbReference type="EMBL" id="SUM86163.1"/>
    </source>
</evidence>
<evidence type="ECO:0000256" key="3">
    <source>
        <dbReference type="ARBA" id="ARBA00023125"/>
    </source>
</evidence>
<dbReference type="Gene3D" id="1.10.10.10">
    <property type="entry name" value="Winged helix-like DNA-binding domain superfamily/Winged helix DNA-binding domain"/>
    <property type="match status" value="1"/>
</dbReference>